<evidence type="ECO:0000256" key="6">
    <source>
        <dbReference type="ARBA" id="ARBA00022806"/>
    </source>
</evidence>
<keyword evidence="9" id="KW-0539">Nucleus</keyword>
<dbReference type="PROSITE" id="PS00690">
    <property type="entry name" value="DEAH_ATP_HELICASE"/>
    <property type="match status" value="1"/>
</dbReference>
<dbReference type="GO" id="GO:0000350">
    <property type="term" value="P:generation of catalytic spliceosome for second transesterification step"/>
    <property type="evidence" value="ECO:0007669"/>
    <property type="project" value="EnsemblFungi"/>
</dbReference>
<dbReference type="InterPro" id="IPR027417">
    <property type="entry name" value="P-loop_NTPase"/>
</dbReference>
<dbReference type="InterPro" id="IPR002464">
    <property type="entry name" value="DNA/RNA_helicase_DEAH_CS"/>
</dbReference>
<dbReference type="FunFam" id="3.40.50.300:FF:000615">
    <property type="entry name" value="pre-mRNA-splicing factor ATP-dependent RNA helicase DEAH7"/>
    <property type="match status" value="1"/>
</dbReference>
<evidence type="ECO:0000256" key="13">
    <source>
        <dbReference type="SAM" id="MobiDB-lite"/>
    </source>
</evidence>
<keyword evidence="6" id="KW-0347">Helicase</keyword>
<dbReference type="Pfam" id="PF07717">
    <property type="entry name" value="OB_NTP_bind"/>
    <property type="match status" value="1"/>
</dbReference>
<dbReference type="SUPFAM" id="SSF52540">
    <property type="entry name" value="P-loop containing nucleoside triphosphate hydrolases"/>
    <property type="match status" value="1"/>
</dbReference>
<evidence type="ECO:0000256" key="3">
    <source>
        <dbReference type="ARBA" id="ARBA00022664"/>
    </source>
</evidence>
<evidence type="ECO:0000256" key="11">
    <source>
        <dbReference type="ARBA" id="ARBA00047984"/>
    </source>
</evidence>
<dbReference type="SMART" id="SM00847">
    <property type="entry name" value="HA2"/>
    <property type="match status" value="1"/>
</dbReference>
<reference evidence="17" key="1">
    <citation type="submission" date="2016-05" db="EMBL/GenBank/DDBJ databases">
        <title>Comparative genomics of biotechnologically important yeasts.</title>
        <authorList>
            <consortium name="DOE Joint Genome Institute"/>
            <person name="Riley R."/>
            <person name="Haridas S."/>
            <person name="Wolfe K.H."/>
            <person name="Lopes M.R."/>
            <person name="Hittinger C.T."/>
            <person name="Goker M."/>
            <person name="Salamov A."/>
            <person name="Wisecaver J."/>
            <person name="Long T.M."/>
            <person name="Aerts A.L."/>
            <person name="Barry K."/>
            <person name="Choi C."/>
            <person name="Clum A."/>
            <person name="Coughlan A.Y."/>
            <person name="Deshpande S."/>
            <person name="Douglass A.P."/>
            <person name="Hanson S.J."/>
            <person name="Klenk H.-P."/>
            <person name="Labutti K."/>
            <person name="Lapidus A."/>
            <person name="Lindquist E."/>
            <person name="Lipzen A."/>
            <person name="Meier-Kolthoff J.P."/>
            <person name="Ohm R.A."/>
            <person name="Otillar R.P."/>
            <person name="Pangilinan J."/>
            <person name="Peng Y."/>
            <person name="Rokas A."/>
            <person name="Rosa C.A."/>
            <person name="Scheuner C."/>
            <person name="Sibirny A.A."/>
            <person name="Slot J.C."/>
            <person name="Stielow J.B."/>
            <person name="Sun H."/>
            <person name="Kurtzman C.P."/>
            <person name="Blackwell M."/>
            <person name="Grigoriev I.V."/>
            <person name="Jeffries T.W."/>
        </authorList>
    </citation>
    <scope>NUCLEOTIDE SEQUENCE [LARGE SCALE GENOMIC DNA]</scope>
    <source>
        <strain evidence="17">NRRL Y-1933</strain>
    </source>
</reference>
<feature type="domain" description="Helicase C-terminal" evidence="15">
    <location>
        <begin position="618"/>
        <end position="800"/>
    </location>
</feature>
<dbReference type="GO" id="GO:0000386">
    <property type="term" value="F:second spliceosomal transesterification activity"/>
    <property type="evidence" value="ECO:0007669"/>
    <property type="project" value="EnsemblFungi"/>
</dbReference>
<dbReference type="Gene3D" id="3.40.50.300">
    <property type="entry name" value="P-loop containing nucleotide triphosphate hydrolases"/>
    <property type="match status" value="2"/>
</dbReference>
<dbReference type="InterPro" id="IPR011709">
    <property type="entry name" value="DEAD-box_helicase_OB_fold"/>
</dbReference>
<feature type="compositionally biased region" description="Polar residues" evidence="13">
    <location>
        <begin position="44"/>
        <end position="56"/>
    </location>
</feature>
<sequence>MDFITYSQALGFPKDGLLAKEVYNLINDNIGLLTRALDEGGDNTGQVSIKSRTSDSQNKKPIKKRQLKIDLDLDDELEDEIDIRPNKVTSFKKLKETGNQSKGLLLDKEDHDDIFGQDNNSESKTFKNSKPSFKKIKKENAIKIKDNYDEPSMNQPMNIILVKQEENIKPKIKKEPQLSLSELAALEKKSMDSQITVKQEPELIQQVIDDDTNDLENDREWYMAEDFGQAPLYQYEEIEEDLSYQPKRKSNFRRDKDHLNKSGGGFDHLTGQYVDYDHIDLDGADTLSRIQINPHFFIPPFLEESRNYLTLEIASNTNRDQLMKGISSSIKVIPDPESELAISARQGSFVVKDNKAKKEKAKQAKDRSSLQGTALGNVLGIEGKTEKFEEPNKEDEDLREAPIDTLSIQQQRRQLPAFAVRKDLIRAISENQVTIVIGETGSGKTTQLAQFLYEEGFASSLDKNGQKKIIGCTQPRRVAAMSVAKRVSEEMNCKLSEEVGYVIRFEDRTSPQKTVIKYLTEGILLREILIDPNLEDYSCIIMDEAHERTLSTDVLLGLFRKLLMRRKDLKLIVTSATMNADRFTRFFGDAPQFTIPGRTFPVDIMFSKTSCQDYVESAVKQVLTIHLQNSSKSKLNDGDILVFMTGQEDIEVTCELLKEKLEMLDDPPPLDIYPIYSTLPADLQKKIFSKKNEFRRKVVVATNIAETSLTVDGIKYVVDTGLIKMKVYNPKLGMETLQVVPVSVANAQQRSGRAGRTGPGVAYRLYTERATKNDQMHLQPIPEIQRTNLSNVMLLLKSLKVDNLQRFPFLDPPPQDLLSRSLYDLWVIGALDNFGNLTSLGSDMSNFPMEPTLSKLIILSCKNEFHCSEEILTVVSMLSIPSVFFRPKERAQEADSIREKYVIAESDHLTLLNVYNQWQQQLVKSNSSYKKLSIWCDKNFLQIKSLIRAREIRNQLVLIMKKYKLPISKSRSDDDVRKCLCAAYFQQLARLIKNNISGNSQAEYVNLRNKVMTMYLHPTSALNGGTDMAPNFVVYHELLLTTKEYMSCVTAVDPLWLLQYGYYFYGVDEKTQANLKNLIDFELIDKKDFEERLNFDKLRYQDVISSSNKSNKIKTERNNFTEVKNKFNRRRGL</sequence>
<evidence type="ECO:0000256" key="10">
    <source>
        <dbReference type="ARBA" id="ARBA00038040"/>
    </source>
</evidence>
<dbReference type="PROSITE" id="PS51194">
    <property type="entry name" value="HELICASE_CTER"/>
    <property type="match status" value="1"/>
</dbReference>
<gene>
    <name evidence="16" type="ORF">HYPBUDRAFT_114567</name>
</gene>
<dbReference type="Pfam" id="PF04408">
    <property type="entry name" value="WHD_HA2"/>
    <property type="match status" value="1"/>
</dbReference>
<evidence type="ECO:0000313" key="16">
    <source>
        <dbReference type="EMBL" id="ODV65327.1"/>
    </source>
</evidence>
<dbReference type="InterPro" id="IPR014001">
    <property type="entry name" value="Helicase_ATP-bd"/>
</dbReference>
<dbReference type="CDD" id="cd18791">
    <property type="entry name" value="SF2_C_RHA"/>
    <property type="match status" value="1"/>
</dbReference>
<dbReference type="GO" id="GO:0016787">
    <property type="term" value="F:hydrolase activity"/>
    <property type="evidence" value="ECO:0007669"/>
    <property type="project" value="UniProtKB-KW"/>
</dbReference>
<dbReference type="InterPro" id="IPR007502">
    <property type="entry name" value="Helicase-assoc_dom"/>
</dbReference>
<evidence type="ECO:0000256" key="12">
    <source>
        <dbReference type="ARBA" id="ARBA00070009"/>
    </source>
</evidence>
<evidence type="ECO:0000256" key="2">
    <source>
        <dbReference type="ARBA" id="ARBA00012552"/>
    </source>
</evidence>
<evidence type="ECO:0000256" key="5">
    <source>
        <dbReference type="ARBA" id="ARBA00022801"/>
    </source>
</evidence>
<dbReference type="Pfam" id="PF00271">
    <property type="entry name" value="Helicase_C"/>
    <property type="match status" value="1"/>
</dbReference>
<evidence type="ECO:0000256" key="7">
    <source>
        <dbReference type="ARBA" id="ARBA00022840"/>
    </source>
</evidence>
<dbReference type="PANTHER" id="PTHR18934:SF91">
    <property type="entry name" value="PRE-MRNA-SPLICING FACTOR ATP-DEPENDENT RNA HELICASE PRP16"/>
    <property type="match status" value="1"/>
</dbReference>
<dbReference type="Pfam" id="PF00270">
    <property type="entry name" value="DEAD"/>
    <property type="match status" value="1"/>
</dbReference>
<dbReference type="GO" id="GO:0000378">
    <property type="term" value="P:RNA exon ligation"/>
    <property type="evidence" value="ECO:0007669"/>
    <property type="project" value="EnsemblFungi"/>
</dbReference>
<name>A0A1E4RDJ0_9ASCO</name>
<feature type="domain" description="Helicase ATP-binding" evidence="14">
    <location>
        <begin position="425"/>
        <end position="596"/>
    </location>
</feature>
<evidence type="ECO:0000256" key="8">
    <source>
        <dbReference type="ARBA" id="ARBA00023187"/>
    </source>
</evidence>
<dbReference type="GO" id="GO:0005524">
    <property type="term" value="F:ATP binding"/>
    <property type="evidence" value="ECO:0007669"/>
    <property type="project" value="UniProtKB-KW"/>
</dbReference>
<comment type="catalytic activity">
    <reaction evidence="11">
        <text>ATP + H2O = ADP + phosphate + H(+)</text>
        <dbReference type="Rhea" id="RHEA:13065"/>
        <dbReference type="ChEBI" id="CHEBI:15377"/>
        <dbReference type="ChEBI" id="CHEBI:15378"/>
        <dbReference type="ChEBI" id="CHEBI:30616"/>
        <dbReference type="ChEBI" id="CHEBI:43474"/>
        <dbReference type="ChEBI" id="CHEBI:456216"/>
        <dbReference type="EC" id="3.6.4.13"/>
    </reaction>
</comment>
<evidence type="ECO:0000256" key="9">
    <source>
        <dbReference type="ARBA" id="ARBA00023242"/>
    </source>
</evidence>
<dbReference type="SMART" id="SM00490">
    <property type="entry name" value="HELICc"/>
    <property type="match status" value="1"/>
</dbReference>
<dbReference type="FunFam" id="3.40.50.300:FF:000007">
    <property type="entry name" value="Pre-mRNA-splicing factor ATP-dependent RNA helicase"/>
    <property type="match status" value="1"/>
</dbReference>
<dbReference type="Proteomes" id="UP000095085">
    <property type="component" value="Unassembled WGS sequence"/>
</dbReference>
<dbReference type="FunFam" id="1.20.120.1080:FF:000018">
    <property type="entry name" value="Pre-mRNA-splicing factor ATP-dependent RNA helicase prp16"/>
    <property type="match status" value="1"/>
</dbReference>
<keyword evidence="8" id="KW-0508">mRNA splicing</keyword>
<organism evidence="16 17">
    <name type="scientific">Hyphopichia burtonii NRRL Y-1933</name>
    <dbReference type="NCBI Taxonomy" id="984485"/>
    <lineage>
        <taxon>Eukaryota</taxon>
        <taxon>Fungi</taxon>
        <taxon>Dikarya</taxon>
        <taxon>Ascomycota</taxon>
        <taxon>Saccharomycotina</taxon>
        <taxon>Pichiomycetes</taxon>
        <taxon>Debaryomycetaceae</taxon>
        <taxon>Hyphopichia</taxon>
    </lineage>
</organism>
<comment type="subcellular location">
    <subcellularLocation>
        <location evidence="1">Nucleus</location>
    </subcellularLocation>
</comment>
<dbReference type="STRING" id="984485.A0A1E4RDJ0"/>
<accession>A0A1E4RDJ0</accession>
<feature type="region of interest" description="Disordered" evidence="13">
    <location>
        <begin position="43"/>
        <end position="62"/>
    </location>
</feature>
<dbReference type="SMART" id="SM00487">
    <property type="entry name" value="DEXDc"/>
    <property type="match status" value="1"/>
</dbReference>
<keyword evidence="7" id="KW-0067">ATP-binding</keyword>
<dbReference type="AlphaFoldDB" id="A0A1E4RDJ0"/>
<dbReference type="GeneID" id="30993603"/>
<comment type="similarity">
    <text evidence="10">Belongs to the DEAD box helicase family. DEAH subfamily. PRP16 sub-subfamily.</text>
</comment>
<dbReference type="RefSeq" id="XP_020074394.1">
    <property type="nucleotide sequence ID" value="XM_020219053.1"/>
</dbReference>
<dbReference type="PANTHER" id="PTHR18934">
    <property type="entry name" value="ATP-DEPENDENT RNA HELICASE"/>
    <property type="match status" value="1"/>
</dbReference>
<keyword evidence="5 16" id="KW-0378">Hydrolase</keyword>
<dbReference type="Pfam" id="PF21010">
    <property type="entry name" value="HA2_C"/>
    <property type="match status" value="1"/>
</dbReference>
<dbReference type="GO" id="GO:0071007">
    <property type="term" value="C:U2-type catalytic step 2 spliceosome"/>
    <property type="evidence" value="ECO:0007669"/>
    <property type="project" value="EnsemblFungi"/>
</dbReference>
<keyword evidence="4" id="KW-0547">Nucleotide-binding</keyword>
<dbReference type="InterPro" id="IPR011545">
    <property type="entry name" value="DEAD/DEAH_box_helicase_dom"/>
</dbReference>
<dbReference type="PROSITE" id="PS51192">
    <property type="entry name" value="HELICASE_ATP_BIND_1"/>
    <property type="match status" value="1"/>
</dbReference>
<evidence type="ECO:0000256" key="1">
    <source>
        <dbReference type="ARBA" id="ARBA00004123"/>
    </source>
</evidence>
<keyword evidence="3" id="KW-0507">mRNA processing</keyword>
<dbReference type="GO" id="GO:0003723">
    <property type="term" value="F:RNA binding"/>
    <property type="evidence" value="ECO:0007669"/>
    <property type="project" value="TreeGrafter"/>
</dbReference>
<dbReference type="InterPro" id="IPR048333">
    <property type="entry name" value="HA2_WH"/>
</dbReference>
<dbReference type="Gene3D" id="1.20.120.1080">
    <property type="match status" value="1"/>
</dbReference>
<dbReference type="GO" id="GO:0040031">
    <property type="term" value="P:snRNA modification"/>
    <property type="evidence" value="ECO:0007669"/>
    <property type="project" value="EnsemblFungi"/>
</dbReference>
<evidence type="ECO:0000256" key="4">
    <source>
        <dbReference type="ARBA" id="ARBA00022741"/>
    </source>
</evidence>
<dbReference type="EC" id="3.6.4.13" evidence="2"/>
<evidence type="ECO:0000313" key="17">
    <source>
        <dbReference type="Proteomes" id="UP000095085"/>
    </source>
</evidence>
<protein>
    <recommendedName>
        <fullName evidence="12">Pre-mRNA-splicing factor ATP-dependent RNA helicase PRP16</fullName>
        <ecNumber evidence="2">3.6.4.13</ecNumber>
    </recommendedName>
</protein>
<keyword evidence="17" id="KW-1185">Reference proteome</keyword>
<dbReference type="OrthoDB" id="10253254at2759"/>
<evidence type="ECO:0000259" key="15">
    <source>
        <dbReference type="PROSITE" id="PS51194"/>
    </source>
</evidence>
<dbReference type="EMBL" id="KV454545">
    <property type="protein sequence ID" value="ODV65327.1"/>
    <property type="molecule type" value="Genomic_DNA"/>
</dbReference>
<dbReference type="InterPro" id="IPR001650">
    <property type="entry name" value="Helicase_C-like"/>
</dbReference>
<evidence type="ECO:0000259" key="14">
    <source>
        <dbReference type="PROSITE" id="PS51192"/>
    </source>
</evidence>
<dbReference type="GO" id="GO:0034458">
    <property type="term" value="F:3'-5' RNA helicase activity"/>
    <property type="evidence" value="ECO:0007669"/>
    <property type="project" value="TreeGrafter"/>
</dbReference>
<proteinExistence type="inferred from homology"/>